<dbReference type="InterPro" id="IPR016164">
    <property type="entry name" value="FAD-linked_Oxase-like_C"/>
</dbReference>
<gene>
    <name evidence="8" type="ORF">AMORRO_LOCUS3573</name>
</gene>
<comment type="similarity">
    <text evidence="2">Belongs to the oxygen-dependent FAD-linked oxidoreductase family.</text>
</comment>
<dbReference type="InterPro" id="IPR036318">
    <property type="entry name" value="FAD-bd_PCMH-like_sf"/>
</dbReference>
<dbReference type="PROSITE" id="PS51387">
    <property type="entry name" value="FAD_PCMH"/>
    <property type="match status" value="1"/>
</dbReference>
<dbReference type="Pfam" id="PF08031">
    <property type="entry name" value="BBE"/>
    <property type="match status" value="1"/>
</dbReference>
<evidence type="ECO:0000259" key="7">
    <source>
        <dbReference type="PROSITE" id="PS51387"/>
    </source>
</evidence>
<keyword evidence="3" id="KW-0285">Flavoprotein</keyword>
<evidence type="ECO:0000313" key="8">
    <source>
        <dbReference type="EMBL" id="CAG8507763.1"/>
    </source>
</evidence>
<protein>
    <submittedName>
        <fullName evidence="8">15066_t:CDS:1</fullName>
    </submittedName>
</protein>
<dbReference type="GO" id="GO:0071949">
    <property type="term" value="F:FAD binding"/>
    <property type="evidence" value="ECO:0007669"/>
    <property type="project" value="InterPro"/>
</dbReference>
<evidence type="ECO:0000313" key="9">
    <source>
        <dbReference type="Proteomes" id="UP000789342"/>
    </source>
</evidence>
<evidence type="ECO:0000256" key="3">
    <source>
        <dbReference type="ARBA" id="ARBA00022630"/>
    </source>
</evidence>
<dbReference type="PANTHER" id="PTHR42973:SF39">
    <property type="entry name" value="FAD-BINDING PCMH-TYPE DOMAIN-CONTAINING PROTEIN"/>
    <property type="match status" value="1"/>
</dbReference>
<dbReference type="InterPro" id="IPR050416">
    <property type="entry name" value="FAD-linked_Oxidoreductase"/>
</dbReference>
<keyword evidence="4" id="KW-0274">FAD</keyword>
<dbReference type="InterPro" id="IPR016166">
    <property type="entry name" value="FAD-bd_PCMH"/>
</dbReference>
<evidence type="ECO:0000256" key="5">
    <source>
        <dbReference type="ARBA" id="ARBA00023002"/>
    </source>
</evidence>
<dbReference type="SUPFAM" id="SSF55103">
    <property type="entry name" value="FAD-linked oxidases, C-terminal domain"/>
    <property type="match status" value="1"/>
</dbReference>
<organism evidence="8 9">
    <name type="scientific">Acaulospora morrowiae</name>
    <dbReference type="NCBI Taxonomy" id="94023"/>
    <lineage>
        <taxon>Eukaryota</taxon>
        <taxon>Fungi</taxon>
        <taxon>Fungi incertae sedis</taxon>
        <taxon>Mucoromycota</taxon>
        <taxon>Glomeromycotina</taxon>
        <taxon>Glomeromycetes</taxon>
        <taxon>Diversisporales</taxon>
        <taxon>Acaulosporaceae</taxon>
        <taxon>Acaulospora</taxon>
    </lineage>
</organism>
<dbReference type="Proteomes" id="UP000789342">
    <property type="component" value="Unassembled WGS sequence"/>
</dbReference>
<dbReference type="InterPro" id="IPR006094">
    <property type="entry name" value="Oxid_FAD_bind_N"/>
</dbReference>
<keyword evidence="6" id="KW-0732">Signal</keyword>
<keyword evidence="9" id="KW-1185">Reference proteome</keyword>
<dbReference type="Gene3D" id="3.30.465.10">
    <property type="match status" value="1"/>
</dbReference>
<dbReference type="InterPro" id="IPR012951">
    <property type="entry name" value="BBE"/>
</dbReference>
<proteinExistence type="inferred from homology"/>
<dbReference type="PANTHER" id="PTHR42973">
    <property type="entry name" value="BINDING OXIDOREDUCTASE, PUTATIVE (AFU_ORTHOLOGUE AFUA_1G17690)-RELATED"/>
    <property type="match status" value="1"/>
</dbReference>
<name>A0A9N8ZUG8_9GLOM</name>
<comment type="caution">
    <text evidence="8">The sequence shown here is derived from an EMBL/GenBank/DDBJ whole genome shotgun (WGS) entry which is preliminary data.</text>
</comment>
<evidence type="ECO:0000256" key="1">
    <source>
        <dbReference type="ARBA" id="ARBA00001974"/>
    </source>
</evidence>
<comment type="cofactor">
    <cofactor evidence="1">
        <name>FAD</name>
        <dbReference type="ChEBI" id="CHEBI:57692"/>
    </cofactor>
</comment>
<dbReference type="GO" id="GO:0016491">
    <property type="term" value="F:oxidoreductase activity"/>
    <property type="evidence" value="ECO:0007669"/>
    <property type="project" value="UniProtKB-KW"/>
</dbReference>
<reference evidence="8" key="1">
    <citation type="submission" date="2021-06" db="EMBL/GenBank/DDBJ databases">
        <authorList>
            <person name="Kallberg Y."/>
            <person name="Tangrot J."/>
            <person name="Rosling A."/>
        </authorList>
    </citation>
    <scope>NUCLEOTIDE SEQUENCE</scope>
    <source>
        <strain evidence="8">CL551</strain>
    </source>
</reference>
<dbReference type="PROSITE" id="PS00862">
    <property type="entry name" value="OX2_COVAL_FAD"/>
    <property type="match status" value="1"/>
</dbReference>
<dbReference type="OrthoDB" id="415825at2759"/>
<dbReference type="SUPFAM" id="SSF56176">
    <property type="entry name" value="FAD-binding/transporter-associated domain-like"/>
    <property type="match status" value="1"/>
</dbReference>
<dbReference type="Gene3D" id="3.40.462.20">
    <property type="match status" value="1"/>
</dbReference>
<dbReference type="Pfam" id="PF01565">
    <property type="entry name" value="FAD_binding_4"/>
    <property type="match status" value="1"/>
</dbReference>
<keyword evidence="5" id="KW-0560">Oxidoreductase</keyword>
<feature type="domain" description="FAD-binding PCMH-type" evidence="7">
    <location>
        <begin position="60"/>
        <end position="233"/>
    </location>
</feature>
<dbReference type="EMBL" id="CAJVPV010001773">
    <property type="protein sequence ID" value="CAG8507763.1"/>
    <property type="molecule type" value="Genomic_DNA"/>
</dbReference>
<evidence type="ECO:0000256" key="4">
    <source>
        <dbReference type="ARBA" id="ARBA00022827"/>
    </source>
</evidence>
<sequence>MSLKLICICILCLTLTINAAPSKKQVADTLQECLNPVKGNKVFPNDAVYSQDIIDENTRITFKPAVIVYATSVEDVQTSVKCATTLKIGITARSGGHSYEKYGTGGRDGVLVVDLANLNNITINNSKKTAVIGAGNKLGPIYYTLSQSGFLIPAGSCPSVGVGGHSMGGGYGLYGRKFGLASDHISSVNMVNANGDLITASTDENPDLFFALRGAGGGSYGIVTDITFNLSPVPPTVTSFTLTYDPSKLQLTFDAMNQVGTSLPAEMTISLSISPNNVQIVGVHLGSSESAQSALKKFIKVSSPTDTQFNEETFFASVVRMGFQGFQGTINPTHHPNSFKAKSFFVKSPGLSSAGVQSINNFLNTIECSTFAEFDLFGGGAANSIAPDETAFVHRDTLYLIQLYTTLTGDESTDKICLDKLTSFGITFQKRFTSYFSYQNYIDRDLQDWQHRYYGSNFERLTKVKQKYDPKNLFNFPQSIPTSAN</sequence>
<feature type="signal peptide" evidence="6">
    <location>
        <begin position="1"/>
        <end position="19"/>
    </location>
</feature>
<dbReference type="InterPro" id="IPR016169">
    <property type="entry name" value="FAD-bd_PCMH_sub2"/>
</dbReference>
<dbReference type="AlphaFoldDB" id="A0A9N8ZUG8"/>
<accession>A0A9N8ZUG8</accession>
<dbReference type="InterPro" id="IPR006093">
    <property type="entry name" value="Oxy_OxRdtase_FAD_BS"/>
</dbReference>
<feature type="chain" id="PRO_5040352999" evidence="6">
    <location>
        <begin position="20"/>
        <end position="485"/>
    </location>
</feature>
<evidence type="ECO:0000256" key="6">
    <source>
        <dbReference type="SAM" id="SignalP"/>
    </source>
</evidence>
<evidence type="ECO:0000256" key="2">
    <source>
        <dbReference type="ARBA" id="ARBA00005466"/>
    </source>
</evidence>